<dbReference type="PANTHER" id="PTHR24184:SF11">
    <property type="entry name" value="ANKYRIN REPEAT AND SOCS BOX CONTAINING 3"/>
    <property type="match status" value="1"/>
</dbReference>
<dbReference type="Gene3D" id="1.25.40.20">
    <property type="entry name" value="Ankyrin repeat-containing domain"/>
    <property type="match status" value="1"/>
</dbReference>
<gene>
    <name evidence="2" type="ORF">QR46_3980</name>
</gene>
<dbReference type="InterPro" id="IPR036770">
    <property type="entry name" value="Ankyrin_rpt-contain_sf"/>
</dbReference>
<dbReference type="Pfam" id="PF12796">
    <property type="entry name" value="Ank_2"/>
    <property type="match status" value="2"/>
</dbReference>
<dbReference type="PANTHER" id="PTHR24184">
    <property type="entry name" value="SI:CH211-189E2.2"/>
    <property type="match status" value="1"/>
</dbReference>
<dbReference type="SMART" id="SM00248">
    <property type="entry name" value="ANK"/>
    <property type="match status" value="5"/>
</dbReference>
<evidence type="ECO:0000256" key="1">
    <source>
        <dbReference type="SAM" id="Coils"/>
    </source>
</evidence>
<comment type="caution">
    <text evidence="2">The sequence shown here is derived from an EMBL/GenBank/DDBJ whole genome shotgun (WGS) entry which is preliminary data.</text>
</comment>
<dbReference type="Proteomes" id="UP000070089">
    <property type="component" value="Unassembled WGS sequence"/>
</dbReference>
<protein>
    <submittedName>
        <fullName evidence="2">Protein 21.1</fullName>
    </submittedName>
</protein>
<dbReference type="VEuPathDB" id="GiardiaDB:QR46_3980"/>
<evidence type="ECO:0000313" key="2">
    <source>
        <dbReference type="EMBL" id="KWX12042.1"/>
    </source>
</evidence>
<dbReference type="OrthoDB" id="426293at2759"/>
<accession>A0A132NQP7</accession>
<sequence>MLELKGKNSWFSAIEKREYDHVRANLVQYAGNVDEEGHTGLMKAVIMNDDDMARILVQSESGQRDMRGYTALMIAAELNRSKLCRRLVHFEHKLTGGPDNLTALMVAAMSGSYEAVMVLAPYLKDQLSKVNRNALSYAAERGNLDCVKFLMSRESHDDKGPGSPIKYAAENGHAEVAAVLAQFAKDDDEVVSQSLTNLSFAQSQGAAPAYDICSMIKAIDISRKGMENFGSEATKMMKTSYEYELEKRLERYSDMLNSANSHADLVIAESAAMRAKIMELEKALTKGKAEMDHLTCELEDYKARLTDAEMLLETGERTNLILSMADSKNV</sequence>
<dbReference type="InterPro" id="IPR002110">
    <property type="entry name" value="Ankyrin_rpt"/>
</dbReference>
<dbReference type="SUPFAM" id="SSF48403">
    <property type="entry name" value="Ankyrin repeat"/>
    <property type="match status" value="1"/>
</dbReference>
<name>A0A132NQP7_GIAIN</name>
<reference evidence="2 3" key="1">
    <citation type="journal article" date="2015" name="Mol. Biochem. Parasitol.">
        <title>Identification of polymorphic genes for use in assemblage B genotyping assays through comparative genomics of multiple assemblage B Giardia duodenalis isolates.</title>
        <authorList>
            <person name="Wielinga C."/>
            <person name="Thompson R.C."/>
            <person name="Monis P."/>
            <person name="Ryan U."/>
        </authorList>
    </citation>
    <scope>NUCLEOTIDE SEQUENCE [LARGE SCALE GENOMIC DNA]</scope>
    <source>
        <strain evidence="2 3">BAH15c1</strain>
    </source>
</reference>
<dbReference type="AlphaFoldDB" id="A0A132NQP7"/>
<evidence type="ECO:0000313" key="3">
    <source>
        <dbReference type="Proteomes" id="UP000070089"/>
    </source>
</evidence>
<proteinExistence type="predicted"/>
<dbReference type="EMBL" id="JXTI01000139">
    <property type="protein sequence ID" value="KWX12042.1"/>
    <property type="molecule type" value="Genomic_DNA"/>
</dbReference>
<organism evidence="2 3">
    <name type="scientific">Giardia duodenalis assemblage B</name>
    <dbReference type="NCBI Taxonomy" id="1394984"/>
    <lineage>
        <taxon>Eukaryota</taxon>
        <taxon>Metamonada</taxon>
        <taxon>Diplomonadida</taxon>
        <taxon>Hexamitidae</taxon>
        <taxon>Giardiinae</taxon>
        <taxon>Giardia</taxon>
    </lineage>
</organism>
<feature type="coiled-coil region" evidence="1">
    <location>
        <begin position="277"/>
        <end position="318"/>
    </location>
</feature>
<keyword evidence="1" id="KW-0175">Coiled coil</keyword>